<evidence type="ECO:0000256" key="1">
    <source>
        <dbReference type="RuleBase" id="RU369098"/>
    </source>
</evidence>
<dbReference type="GO" id="GO:0005634">
    <property type="term" value="C:nucleus"/>
    <property type="evidence" value="ECO:0007669"/>
    <property type="project" value="UniProtKB-SubCell"/>
</dbReference>
<feature type="domain" description="Telomerase activating protein Est1-like N-terminal" evidence="4">
    <location>
        <begin position="97"/>
        <end position="210"/>
    </location>
</feature>
<evidence type="ECO:0000313" key="6">
    <source>
        <dbReference type="Proteomes" id="UP000283895"/>
    </source>
</evidence>
<dbReference type="STRING" id="356882.A0A423X9D9"/>
<feature type="compositionally biased region" description="Low complexity" evidence="2">
    <location>
        <begin position="842"/>
        <end position="866"/>
    </location>
</feature>
<gene>
    <name evidence="5" type="ORF">VMCG_00653</name>
</gene>
<dbReference type="InterPro" id="IPR011990">
    <property type="entry name" value="TPR-like_helical_dom_sf"/>
</dbReference>
<evidence type="ECO:0000259" key="4">
    <source>
        <dbReference type="Pfam" id="PF10374"/>
    </source>
</evidence>
<feature type="region of interest" description="Disordered" evidence="2">
    <location>
        <begin position="756"/>
        <end position="796"/>
    </location>
</feature>
<keyword evidence="6" id="KW-1185">Reference proteome</keyword>
<dbReference type="EMBL" id="LKEA01000001">
    <property type="protein sequence ID" value="ROW12406.1"/>
    <property type="molecule type" value="Genomic_DNA"/>
</dbReference>
<dbReference type="Pfam" id="PF10374">
    <property type="entry name" value="EST1"/>
    <property type="match status" value="1"/>
</dbReference>
<feature type="region of interest" description="Disordered" evidence="2">
    <location>
        <begin position="823"/>
        <end position="878"/>
    </location>
</feature>
<dbReference type="GO" id="GO:0000184">
    <property type="term" value="P:nuclear-transcribed mRNA catabolic process, nonsense-mediated decay"/>
    <property type="evidence" value="ECO:0007669"/>
    <property type="project" value="UniProtKB-KW"/>
</dbReference>
<dbReference type="Pfam" id="PF10373">
    <property type="entry name" value="EST1_DNA_bind"/>
    <property type="match status" value="1"/>
</dbReference>
<keyword evidence="1" id="KW-0866">Nonsense-mediated mRNA decay</keyword>
<feature type="region of interest" description="Disordered" evidence="2">
    <location>
        <begin position="897"/>
        <end position="916"/>
    </location>
</feature>
<evidence type="ECO:0000256" key="2">
    <source>
        <dbReference type="SAM" id="MobiDB-lite"/>
    </source>
</evidence>
<organism evidence="5 6">
    <name type="scientific">Cytospora schulzeri</name>
    <dbReference type="NCBI Taxonomy" id="448051"/>
    <lineage>
        <taxon>Eukaryota</taxon>
        <taxon>Fungi</taxon>
        <taxon>Dikarya</taxon>
        <taxon>Ascomycota</taxon>
        <taxon>Pezizomycotina</taxon>
        <taxon>Sordariomycetes</taxon>
        <taxon>Sordariomycetidae</taxon>
        <taxon>Diaporthales</taxon>
        <taxon>Cytosporaceae</taxon>
        <taxon>Cytospora</taxon>
    </lineage>
</organism>
<comment type="caution">
    <text evidence="5">The sequence shown here is derived from an EMBL/GenBank/DDBJ whole genome shotgun (WGS) entry which is preliminary data.</text>
</comment>
<dbReference type="AlphaFoldDB" id="A0A423X9D9"/>
<dbReference type="InterPro" id="IPR019458">
    <property type="entry name" value="Est1-like_N"/>
</dbReference>
<accession>A0A423X9D9</accession>
<evidence type="ECO:0000313" key="5">
    <source>
        <dbReference type="EMBL" id="ROW12406.1"/>
    </source>
</evidence>
<dbReference type="PANTHER" id="PTHR15696">
    <property type="entry name" value="SMG-7 SUPPRESSOR WITH MORPHOLOGICAL EFFECT ON GENITALIA PROTEIN 7"/>
    <property type="match status" value="1"/>
</dbReference>
<feature type="domain" description="DNA/RNA-binding" evidence="3">
    <location>
        <begin position="221"/>
        <end position="505"/>
    </location>
</feature>
<keyword evidence="1" id="KW-0539">Nucleus</keyword>
<dbReference type="SUPFAM" id="SSF48452">
    <property type="entry name" value="TPR-like"/>
    <property type="match status" value="1"/>
</dbReference>
<dbReference type="InterPro" id="IPR018834">
    <property type="entry name" value="DNA/RNA-bd_Est1-type"/>
</dbReference>
<name>A0A423X9D9_9PEZI</name>
<dbReference type="OrthoDB" id="69928at2759"/>
<dbReference type="InterPro" id="IPR045153">
    <property type="entry name" value="Est1/Ebs1-like"/>
</dbReference>
<dbReference type="PANTHER" id="PTHR15696:SF36">
    <property type="entry name" value="NONSENSE-MEDIATED MRNA DECAY FACTOR"/>
    <property type="match status" value="1"/>
</dbReference>
<sequence>MDTLAPEMDTPAARAQAYWQEAKKLQLKIVRDIDLLKKGTSSKSEEEQLKMLEENIAQYVGLPWGIGVTSFRLRYVYTIGQDPRYIHKKQGSSKQDAEDVMWQLHIYINKAYRDVLSDRLRGQQNVVTRRKVERLYINYLKTAQAFYQGYFQRLQSAHGMPQIPRINSILKLEGPKVDERQSQLISAENVRRSFHSTLLHLGDLSRWRHKARPKPDGSKLALLYYDLAHDVKPTSGDAHHQMGMIFTEEHNHLLVVYHLYRSLAIEFPHGNSTRNLEIEFKQLLQSTPLSRRAGPPDPNEAFSNWFVKLHARFYKGEQFSQQAELENEVLYRLEMMLKKPATLPLLLKMVLINIAAYYVAKSRVEKNWTLEASNSCQFILGINVKWILILSRLLQSELQEFSKAAAPAEDDILSADVGARPAGKFSAFTENILPLMRIYTAWLYIYRADVVGYQEHLGNSVYDMYRNLAHALTAVAKEFKGVAPMDTSPYLLPEDVAALGMKPFDDPAMATVCRLHLSLQSNTFKPHWEDSGIPRDSPEMEMRARVYDLMNCGFSLALDDLFPLSATLPADGSDEAITMSYVEGGKAPRTVQGATVSPQPAPHVDQVEQLEGHFRNLGPSRDAPRGRQTSSASHAGATIMPAIDNLGHGPVRATSGSATLRETPAYDRVGGMDPVETESDLNLDAQMHALVDDLLDEDGSGLTKPQPGPTSTIGPEASSYGMHTATAQQVFGGIQSPGHSAGATFGKVSPWGSYVSPPQNGALRRGSTTPQYDERFHPGAVSPSHAQRTSSTSSLQAAFQAFPPGPRLQTGSDLSALFAPSTAQAPGSQFGQAGVGFSGRPSSGASGRLQGSRGSLGHSRQRLGGSTDSSGTSPFFSPKLNAGTYEITSGAQNMGQANPLAKAASPPPGFGMGPSSFNTVFSQTASGLPPVNSPYGLPAGQLDGAFDQGDMYSYNQQFAGAFPAYKQPSSMSAVCNGNVYDATTAYGRGVISTKDDPTHFRNAVKGTHMSKAVAAADAFDRAILESALADDNPRPKR</sequence>
<feature type="compositionally biased region" description="Polar residues" evidence="2">
    <location>
        <begin position="784"/>
        <end position="796"/>
    </location>
</feature>
<protein>
    <recommendedName>
        <fullName evidence="1">Nonsense-mediated mRNA decay factor</fullName>
    </recommendedName>
</protein>
<comment type="function">
    <text evidence="1">Plays a role in nonsense-mediated mRNA decay.</text>
</comment>
<reference evidence="5 6" key="1">
    <citation type="submission" date="2015-09" db="EMBL/GenBank/DDBJ databases">
        <title>Host preference determinants of Valsa canker pathogens revealed by comparative genomics.</title>
        <authorList>
            <person name="Yin Z."/>
            <person name="Huang L."/>
        </authorList>
    </citation>
    <scope>NUCLEOTIDE SEQUENCE [LARGE SCALE GENOMIC DNA]</scope>
    <source>
        <strain evidence="5 6">03-1</strain>
    </source>
</reference>
<dbReference type="Gene3D" id="1.25.40.10">
    <property type="entry name" value="Tetratricopeptide repeat domain"/>
    <property type="match status" value="1"/>
</dbReference>
<comment type="subcellular location">
    <subcellularLocation>
        <location evidence="1">Nucleus</location>
    </subcellularLocation>
</comment>
<proteinExistence type="predicted"/>
<evidence type="ECO:0000259" key="3">
    <source>
        <dbReference type="Pfam" id="PF10373"/>
    </source>
</evidence>
<dbReference type="Proteomes" id="UP000283895">
    <property type="component" value="Unassembled WGS sequence"/>
</dbReference>
<feature type="region of interest" description="Disordered" evidence="2">
    <location>
        <begin position="696"/>
        <end position="719"/>
    </location>
</feature>